<comment type="subcellular location">
    <subcellularLocation>
        <location evidence="1">Membrane</location>
        <topology evidence="1">Multi-pass membrane protein</topology>
    </subcellularLocation>
</comment>
<dbReference type="OrthoDB" id="48943at2759"/>
<dbReference type="GO" id="GO:0016020">
    <property type="term" value="C:membrane"/>
    <property type="evidence" value="ECO:0007669"/>
    <property type="project" value="UniProtKB-SubCell"/>
</dbReference>
<dbReference type="GO" id="GO:0019829">
    <property type="term" value="F:ATPase-coupled monoatomic cation transmembrane transporter activity"/>
    <property type="evidence" value="ECO:0007669"/>
    <property type="project" value="TreeGrafter"/>
</dbReference>
<dbReference type="AlphaFoldDB" id="A0A0N7L761"/>
<evidence type="ECO:0000256" key="6">
    <source>
        <dbReference type="ARBA" id="ARBA00022842"/>
    </source>
</evidence>
<dbReference type="PANTHER" id="PTHR45630">
    <property type="entry name" value="CATION-TRANSPORTING ATPASE-RELATED"/>
    <property type="match status" value="1"/>
</dbReference>
<keyword evidence="9" id="KW-1185">Reference proteome</keyword>
<dbReference type="InterPro" id="IPR006544">
    <property type="entry name" value="P-type_TPase_V"/>
</dbReference>
<dbReference type="Gene3D" id="3.40.50.1000">
    <property type="entry name" value="HAD superfamily/HAD-like"/>
    <property type="match status" value="1"/>
</dbReference>
<keyword evidence="7" id="KW-1278">Translocase</keyword>
<dbReference type="GO" id="GO:0005524">
    <property type="term" value="F:ATP binding"/>
    <property type="evidence" value="ECO:0007669"/>
    <property type="project" value="UniProtKB-KW"/>
</dbReference>
<accession>A0A0N7L761</accession>
<dbReference type="PANTHER" id="PTHR45630:SF8">
    <property type="entry name" value="CATION-TRANSPORTING ATPASE"/>
    <property type="match status" value="1"/>
</dbReference>
<dbReference type="STRING" id="4781.A0A0N7L761"/>
<evidence type="ECO:0000256" key="5">
    <source>
        <dbReference type="ARBA" id="ARBA00022840"/>
    </source>
</evidence>
<name>A0A0N7L761_PLAHL</name>
<evidence type="ECO:0000256" key="1">
    <source>
        <dbReference type="ARBA" id="ARBA00004141"/>
    </source>
</evidence>
<protein>
    <submittedName>
        <fullName evidence="8">HAD-like domain</fullName>
    </submittedName>
</protein>
<keyword evidence="4" id="KW-0547">Nucleotide-binding</keyword>
<dbReference type="Proteomes" id="UP000054928">
    <property type="component" value="Unassembled WGS sequence"/>
</dbReference>
<dbReference type="GeneID" id="36397649"/>
<dbReference type="EMBL" id="CCYD01002047">
    <property type="protein sequence ID" value="CEG46179.1"/>
    <property type="molecule type" value="Genomic_DNA"/>
</dbReference>
<sequence>MERYLKQQPAFNGLQREVEVLSPPTIVGHTDPSGQIRGYALEMDMFRATGYSIESETSEKSTNFWQFAALVVSPIGKRFGIVARFPFDATLKAEAPYAVGALEEAGVDVRIITGDDVLTEIHVVRKTNMGMHSSVLLSDAHTQQDRMVVVYADVDELAQSTRDNATQNISSETWNTVDRHLFLSLAEGCLLALTGAAIEHFGRK</sequence>
<evidence type="ECO:0000256" key="2">
    <source>
        <dbReference type="ARBA" id="ARBA00022553"/>
    </source>
</evidence>
<dbReference type="GO" id="GO:0046872">
    <property type="term" value="F:metal ion binding"/>
    <property type="evidence" value="ECO:0007669"/>
    <property type="project" value="UniProtKB-KW"/>
</dbReference>
<organism evidence="8 9">
    <name type="scientific">Plasmopara halstedii</name>
    <name type="common">Downy mildew of sunflower</name>
    <dbReference type="NCBI Taxonomy" id="4781"/>
    <lineage>
        <taxon>Eukaryota</taxon>
        <taxon>Sar</taxon>
        <taxon>Stramenopiles</taxon>
        <taxon>Oomycota</taxon>
        <taxon>Peronosporomycetes</taxon>
        <taxon>Peronosporales</taxon>
        <taxon>Peronosporaceae</taxon>
        <taxon>Plasmopara</taxon>
    </lineage>
</organism>
<dbReference type="RefSeq" id="XP_024582548.1">
    <property type="nucleotide sequence ID" value="XM_024717007.1"/>
</dbReference>
<evidence type="ECO:0000256" key="4">
    <source>
        <dbReference type="ARBA" id="ARBA00022741"/>
    </source>
</evidence>
<reference evidence="9" key="1">
    <citation type="submission" date="2014-09" db="EMBL/GenBank/DDBJ databases">
        <authorList>
            <person name="Sharma Rahul"/>
            <person name="Thines Marco"/>
        </authorList>
    </citation>
    <scope>NUCLEOTIDE SEQUENCE [LARGE SCALE GENOMIC DNA]</scope>
</reference>
<evidence type="ECO:0000256" key="7">
    <source>
        <dbReference type="ARBA" id="ARBA00022967"/>
    </source>
</evidence>
<keyword evidence="5" id="KW-0067">ATP-binding</keyword>
<keyword evidence="3" id="KW-0479">Metal-binding</keyword>
<keyword evidence="2" id="KW-0597">Phosphoprotein</keyword>
<dbReference type="GO" id="GO:0140358">
    <property type="term" value="F:P-type transmembrane transporter activity"/>
    <property type="evidence" value="ECO:0007669"/>
    <property type="project" value="InterPro"/>
</dbReference>
<keyword evidence="6" id="KW-0460">Magnesium</keyword>
<evidence type="ECO:0000313" key="9">
    <source>
        <dbReference type="Proteomes" id="UP000054928"/>
    </source>
</evidence>
<evidence type="ECO:0000313" key="8">
    <source>
        <dbReference type="EMBL" id="CEG46179.1"/>
    </source>
</evidence>
<dbReference type="InterPro" id="IPR023214">
    <property type="entry name" value="HAD_sf"/>
</dbReference>
<proteinExistence type="predicted"/>
<evidence type="ECO:0000256" key="3">
    <source>
        <dbReference type="ARBA" id="ARBA00022723"/>
    </source>
</evidence>